<sequence>MGVLLNLYTLEFTQLEALTSASCSCGCMTTGSTSWTCISCIFMPSYSAWIGLFITSPKLSCRQHSSLILFLEAPYQVPERRTKEQKAELPFDSWSQIPDCKALQHNLLVTSILTISSNPYASTTIENATEPDRETKGSPVQSNLVSNGVEPIGSAGDADEVMAEVEEAEVEDVMTIDMDTIEAIVRSSEADTMPTQ</sequence>
<gene>
    <name evidence="2" type="ORF">HAX54_002746</name>
</gene>
<evidence type="ECO:0000256" key="1">
    <source>
        <dbReference type="SAM" id="MobiDB-lite"/>
    </source>
</evidence>
<evidence type="ECO:0000313" key="3">
    <source>
        <dbReference type="Proteomes" id="UP000823775"/>
    </source>
</evidence>
<accession>A0ABS8T4C2</accession>
<evidence type="ECO:0000313" key="2">
    <source>
        <dbReference type="EMBL" id="MCD7466222.1"/>
    </source>
</evidence>
<feature type="region of interest" description="Disordered" evidence="1">
    <location>
        <begin position="127"/>
        <end position="155"/>
    </location>
</feature>
<proteinExistence type="predicted"/>
<reference evidence="2 3" key="1">
    <citation type="journal article" date="2021" name="BMC Genomics">
        <title>Datura genome reveals duplications of psychoactive alkaloid biosynthetic genes and high mutation rate following tissue culture.</title>
        <authorList>
            <person name="Rajewski A."/>
            <person name="Carter-House D."/>
            <person name="Stajich J."/>
            <person name="Litt A."/>
        </authorList>
    </citation>
    <scope>NUCLEOTIDE SEQUENCE [LARGE SCALE GENOMIC DNA]</scope>
    <source>
        <strain evidence="2">AR-01</strain>
    </source>
</reference>
<keyword evidence="3" id="KW-1185">Reference proteome</keyword>
<name>A0ABS8T4C2_DATST</name>
<organism evidence="2 3">
    <name type="scientific">Datura stramonium</name>
    <name type="common">Jimsonweed</name>
    <name type="synonym">Common thornapple</name>
    <dbReference type="NCBI Taxonomy" id="4076"/>
    <lineage>
        <taxon>Eukaryota</taxon>
        <taxon>Viridiplantae</taxon>
        <taxon>Streptophyta</taxon>
        <taxon>Embryophyta</taxon>
        <taxon>Tracheophyta</taxon>
        <taxon>Spermatophyta</taxon>
        <taxon>Magnoliopsida</taxon>
        <taxon>eudicotyledons</taxon>
        <taxon>Gunneridae</taxon>
        <taxon>Pentapetalae</taxon>
        <taxon>asterids</taxon>
        <taxon>lamiids</taxon>
        <taxon>Solanales</taxon>
        <taxon>Solanaceae</taxon>
        <taxon>Solanoideae</taxon>
        <taxon>Datureae</taxon>
        <taxon>Datura</taxon>
    </lineage>
</organism>
<comment type="caution">
    <text evidence="2">The sequence shown here is derived from an EMBL/GenBank/DDBJ whole genome shotgun (WGS) entry which is preliminary data.</text>
</comment>
<dbReference type="Proteomes" id="UP000823775">
    <property type="component" value="Unassembled WGS sequence"/>
</dbReference>
<protein>
    <submittedName>
        <fullName evidence="2">Uncharacterized protein</fullName>
    </submittedName>
</protein>
<dbReference type="EMBL" id="JACEIK010001122">
    <property type="protein sequence ID" value="MCD7466222.1"/>
    <property type="molecule type" value="Genomic_DNA"/>
</dbReference>